<organism evidence="1 2">
    <name type="scientific">Lepeophtheirus salmonis</name>
    <name type="common">Salmon louse</name>
    <name type="synonym">Caligus salmonis</name>
    <dbReference type="NCBI Taxonomy" id="72036"/>
    <lineage>
        <taxon>Eukaryota</taxon>
        <taxon>Metazoa</taxon>
        <taxon>Ecdysozoa</taxon>
        <taxon>Arthropoda</taxon>
        <taxon>Crustacea</taxon>
        <taxon>Multicrustacea</taxon>
        <taxon>Hexanauplia</taxon>
        <taxon>Copepoda</taxon>
        <taxon>Siphonostomatoida</taxon>
        <taxon>Caligidae</taxon>
        <taxon>Lepeophtheirus</taxon>
    </lineage>
</organism>
<accession>A0A7R8CK06</accession>
<reference evidence="1" key="1">
    <citation type="submission" date="2021-02" db="EMBL/GenBank/DDBJ databases">
        <authorList>
            <person name="Bekaert M."/>
        </authorList>
    </citation>
    <scope>NUCLEOTIDE SEQUENCE</scope>
    <source>
        <strain evidence="1">IoA-00</strain>
    </source>
</reference>
<evidence type="ECO:0000313" key="2">
    <source>
        <dbReference type="Proteomes" id="UP000675881"/>
    </source>
</evidence>
<dbReference type="EMBL" id="HG994591">
    <property type="protein sequence ID" value="CAF2816534.1"/>
    <property type="molecule type" value="Genomic_DNA"/>
</dbReference>
<sequence>MKIQNKSRNVCKPSLKNECVNITIRTYNIEYETKSNQVNIRLPVCEYKEVNSEFCHTFPEGNIICRNATVPKSFNLHKIKCDVKKQMNQCAIVPIVNCKNETLAGSCQLIPRVICPNRKECKSGEACNICEHFRRNIGFHKCQFNKCSNFVASDNWKDEKNANNFYRRFHNSFPSDYYQSKPWDYNKNIPSFQKTKTNQPMIASKYFTGNIEGPSVHNVIVTEDSDLFMDKSDLFKNVHSHRIPISRQQFLAPVWINEQV</sequence>
<protein>
    <submittedName>
        <fullName evidence="1">(salmon louse) hypothetical protein</fullName>
    </submittedName>
</protein>
<proteinExistence type="predicted"/>
<dbReference type="OrthoDB" id="10628600at2759"/>
<evidence type="ECO:0000313" key="1">
    <source>
        <dbReference type="EMBL" id="CAF2816534.1"/>
    </source>
</evidence>
<dbReference type="AlphaFoldDB" id="A0A7R8CK06"/>
<gene>
    <name evidence="1" type="ORF">LSAA_3648</name>
</gene>
<keyword evidence="2" id="KW-1185">Reference proteome</keyword>
<name>A0A7R8CK06_LEPSM</name>
<dbReference type="Proteomes" id="UP000675881">
    <property type="component" value="Chromosome 12"/>
</dbReference>